<gene>
    <name evidence="4" type="ORF">PCOR1329_LOCUS14751</name>
</gene>
<feature type="region of interest" description="Disordered" evidence="2">
    <location>
        <begin position="273"/>
        <end position="399"/>
    </location>
</feature>
<dbReference type="Proteomes" id="UP001189429">
    <property type="component" value="Unassembled WGS sequence"/>
</dbReference>
<feature type="domain" description="K Homology" evidence="3">
    <location>
        <begin position="76"/>
        <end position="133"/>
    </location>
</feature>
<keyword evidence="5" id="KW-1185">Reference proteome</keyword>
<sequence length="549" mass="57502">MDGVGMDSVRVTWPHGTRVISLPLPPSQTVWPKPLLLKVRHGQGTDRVVQRRRQRSHTMPSQPGGVPCHIVLSGLQIPRSIGKKGVIINELRQESGASISILDRPPAIPEALQRLELRVACASGTDAQVHAALMGLVRNALGPQALRQQDSSDEDVAVLVPRQCEPHLQGQDFLDSCAGCGLSVAPLEGLGRHRLVHLRGAENRAVQTAAWRVHQLVSRLAAGGVLTARDFDLADSSWDDAMEAFRSTRGQLGAPGAAAGAVAALELQGLPRPPDLGAAAAAQEAESQRAREAREHESREREAAERRARNRALQLQYHPSGGAAEEPRAEREARQRQAAEAREREARERAEREREIQERKAREQELWDRRAASGPAQAPALAPAPAPAPAPAASGAPGAAAVGWPAAAAVPGAATPAWPAAQAPPAAPQAPREGERRFALDGGGVPAGDGPRASESGPGSGAAAAQAGAVASPGSGAVLEILVRLPTIEAARALASQELGIARRAGAKVTPGHAAGDLASPVLQISGTPVANALACYLVQEALWVMRPW</sequence>
<dbReference type="EMBL" id="CAUYUJ010004435">
    <property type="protein sequence ID" value="CAK0809515.1"/>
    <property type="molecule type" value="Genomic_DNA"/>
</dbReference>
<organism evidence="4 5">
    <name type="scientific">Prorocentrum cordatum</name>
    <dbReference type="NCBI Taxonomy" id="2364126"/>
    <lineage>
        <taxon>Eukaryota</taxon>
        <taxon>Sar</taxon>
        <taxon>Alveolata</taxon>
        <taxon>Dinophyceae</taxon>
        <taxon>Prorocentrales</taxon>
        <taxon>Prorocentraceae</taxon>
        <taxon>Prorocentrum</taxon>
    </lineage>
</organism>
<dbReference type="SUPFAM" id="SSF54791">
    <property type="entry name" value="Eukaryotic type KH-domain (KH-domain type I)"/>
    <property type="match status" value="1"/>
</dbReference>
<evidence type="ECO:0000313" key="5">
    <source>
        <dbReference type="Proteomes" id="UP001189429"/>
    </source>
</evidence>
<protein>
    <recommendedName>
        <fullName evidence="3">K Homology domain-containing protein</fullName>
    </recommendedName>
</protein>
<dbReference type="InterPro" id="IPR004088">
    <property type="entry name" value="KH_dom_type_1"/>
</dbReference>
<feature type="compositionally biased region" description="Low complexity" evidence="2">
    <location>
        <begin position="450"/>
        <end position="465"/>
    </location>
</feature>
<keyword evidence="1" id="KW-0694">RNA-binding</keyword>
<reference evidence="4" key="1">
    <citation type="submission" date="2023-10" db="EMBL/GenBank/DDBJ databases">
        <authorList>
            <person name="Chen Y."/>
            <person name="Shah S."/>
            <person name="Dougan E. K."/>
            <person name="Thang M."/>
            <person name="Chan C."/>
        </authorList>
    </citation>
    <scope>NUCLEOTIDE SEQUENCE [LARGE SCALE GENOMIC DNA]</scope>
</reference>
<dbReference type="CDD" id="cd00105">
    <property type="entry name" value="KH-I"/>
    <property type="match status" value="1"/>
</dbReference>
<accession>A0ABN9QTC9</accession>
<feature type="region of interest" description="Disordered" evidence="2">
    <location>
        <begin position="416"/>
        <end position="465"/>
    </location>
</feature>
<comment type="caution">
    <text evidence="4">The sequence shown here is derived from an EMBL/GenBank/DDBJ whole genome shotgun (WGS) entry which is preliminary data.</text>
</comment>
<dbReference type="Gene3D" id="3.30.1370.10">
    <property type="entry name" value="K Homology domain, type 1"/>
    <property type="match status" value="1"/>
</dbReference>
<name>A0ABN9QTC9_9DINO</name>
<feature type="compositionally biased region" description="Basic and acidic residues" evidence="2">
    <location>
        <begin position="286"/>
        <end position="307"/>
    </location>
</feature>
<evidence type="ECO:0000256" key="1">
    <source>
        <dbReference type="PROSITE-ProRule" id="PRU00117"/>
    </source>
</evidence>
<dbReference type="InterPro" id="IPR036612">
    <property type="entry name" value="KH_dom_type_1_sf"/>
</dbReference>
<evidence type="ECO:0000256" key="2">
    <source>
        <dbReference type="SAM" id="MobiDB-lite"/>
    </source>
</evidence>
<feature type="compositionally biased region" description="Basic and acidic residues" evidence="2">
    <location>
        <begin position="325"/>
        <end position="371"/>
    </location>
</feature>
<evidence type="ECO:0000313" key="4">
    <source>
        <dbReference type="EMBL" id="CAK0809515.1"/>
    </source>
</evidence>
<evidence type="ECO:0000259" key="3">
    <source>
        <dbReference type="Pfam" id="PF00013"/>
    </source>
</evidence>
<dbReference type="Pfam" id="PF00013">
    <property type="entry name" value="KH_1"/>
    <property type="match status" value="1"/>
</dbReference>
<feature type="compositionally biased region" description="Low complexity" evidence="2">
    <location>
        <begin position="372"/>
        <end position="381"/>
    </location>
</feature>
<dbReference type="PROSITE" id="PS50084">
    <property type="entry name" value="KH_TYPE_1"/>
    <property type="match status" value="1"/>
</dbReference>
<proteinExistence type="predicted"/>